<proteinExistence type="predicted"/>
<comment type="caution">
    <text evidence="1">The sequence shown here is derived from an EMBL/GenBank/DDBJ whole genome shotgun (WGS) entry which is preliminary data.</text>
</comment>
<dbReference type="AlphaFoldDB" id="A0AA36LZK2"/>
<organism evidence="1 2">
    <name type="scientific">Cylicocyclus nassatus</name>
    <name type="common">Nematode worm</name>
    <dbReference type="NCBI Taxonomy" id="53992"/>
    <lineage>
        <taxon>Eukaryota</taxon>
        <taxon>Metazoa</taxon>
        <taxon>Ecdysozoa</taxon>
        <taxon>Nematoda</taxon>
        <taxon>Chromadorea</taxon>
        <taxon>Rhabditida</taxon>
        <taxon>Rhabditina</taxon>
        <taxon>Rhabditomorpha</taxon>
        <taxon>Strongyloidea</taxon>
        <taxon>Strongylidae</taxon>
        <taxon>Cylicocyclus</taxon>
    </lineage>
</organism>
<reference evidence="1" key="1">
    <citation type="submission" date="2023-07" db="EMBL/GenBank/DDBJ databases">
        <authorList>
            <consortium name="CYATHOMIX"/>
        </authorList>
    </citation>
    <scope>NUCLEOTIDE SEQUENCE</scope>
    <source>
        <strain evidence="1">N/A</strain>
    </source>
</reference>
<name>A0AA36LZK2_CYLNA</name>
<evidence type="ECO:0008006" key="3">
    <source>
        <dbReference type="Google" id="ProtNLM"/>
    </source>
</evidence>
<evidence type="ECO:0000313" key="1">
    <source>
        <dbReference type="EMBL" id="CAJ0594230.1"/>
    </source>
</evidence>
<protein>
    <recommendedName>
        <fullName evidence="3">TIL domain-containing protein</fullName>
    </recommendedName>
</protein>
<dbReference type="CDD" id="cd19941">
    <property type="entry name" value="TIL"/>
    <property type="match status" value="1"/>
</dbReference>
<dbReference type="EMBL" id="CATQJL010000112">
    <property type="protein sequence ID" value="CAJ0594230.1"/>
    <property type="molecule type" value="Genomic_DNA"/>
</dbReference>
<sequence>MFAFVRINVFPISLARHRSTQARAIRLPIFGSARSDQEVKSRTSMLFTLLIIAMILEYSTGHPTKEQLGKCPGPHESAHSKSVDSCKNARCIPGCECEPGYVRFHKTGKCITGMSCVRLQVAYRNFVPDNFDKSLLDDATFYPRPLHLRIGRPRRITL</sequence>
<dbReference type="Gene3D" id="2.10.25.10">
    <property type="entry name" value="Laminin"/>
    <property type="match status" value="1"/>
</dbReference>
<accession>A0AA36LZK2</accession>
<keyword evidence="2" id="KW-1185">Reference proteome</keyword>
<gene>
    <name evidence="1" type="ORF">CYNAS_LOCUS6213</name>
</gene>
<evidence type="ECO:0000313" key="2">
    <source>
        <dbReference type="Proteomes" id="UP001176961"/>
    </source>
</evidence>
<dbReference type="Proteomes" id="UP001176961">
    <property type="component" value="Unassembled WGS sequence"/>
</dbReference>